<keyword evidence="1" id="KW-1133">Transmembrane helix</keyword>
<keyword evidence="3" id="KW-1185">Reference proteome</keyword>
<dbReference type="Proteomes" id="UP000191820">
    <property type="component" value="Chromosome"/>
</dbReference>
<accession>A0ABN4YKN7</accession>
<evidence type="ECO:0000256" key="1">
    <source>
        <dbReference type="SAM" id="Phobius"/>
    </source>
</evidence>
<keyword evidence="1" id="KW-0812">Transmembrane</keyword>
<keyword evidence="1" id="KW-0472">Membrane</keyword>
<evidence type="ECO:0000313" key="3">
    <source>
        <dbReference type="Proteomes" id="UP000191820"/>
    </source>
</evidence>
<proteinExistence type="predicted"/>
<sequence length="69" mass="7589">MSSVLRFIVVIFAALAVTFLVFFVIAALIEFHIPEQTAQLVLDSNADSYADFYVNSLANSSAAQFLMIL</sequence>
<dbReference type="RefSeq" id="WP_080915633.1">
    <property type="nucleotide sequence ID" value="NZ_CP020472.1"/>
</dbReference>
<gene>
    <name evidence="2" type="ORF">SJ2017_1917</name>
</gene>
<protein>
    <submittedName>
        <fullName evidence="2">Uncharacterized protein</fullName>
    </submittedName>
</protein>
<reference evidence="2 3" key="1">
    <citation type="submission" date="2017-03" db="EMBL/GenBank/DDBJ databases">
        <title>Genome sequencing of Shewanella japonica KCTC 22435.</title>
        <authorList>
            <person name="Kim K.M."/>
        </authorList>
    </citation>
    <scope>NUCLEOTIDE SEQUENCE [LARGE SCALE GENOMIC DNA]</scope>
    <source>
        <strain evidence="2 3">KCTC 22435</strain>
    </source>
</reference>
<name>A0ABN4YKN7_9GAMM</name>
<feature type="transmembrane region" description="Helical" evidence="1">
    <location>
        <begin position="7"/>
        <end position="29"/>
    </location>
</feature>
<evidence type="ECO:0000313" key="2">
    <source>
        <dbReference type="EMBL" id="ARD22219.1"/>
    </source>
</evidence>
<dbReference type="EMBL" id="CP020472">
    <property type="protein sequence ID" value="ARD22219.1"/>
    <property type="molecule type" value="Genomic_DNA"/>
</dbReference>
<organism evidence="2 3">
    <name type="scientific">Shewanella japonica</name>
    <dbReference type="NCBI Taxonomy" id="93973"/>
    <lineage>
        <taxon>Bacteria</taxon>
        <taxon>Pseudomonadati</taxon>
        <taxon>Pseudomonadota</taxon>
        <taxon>Gammaproteobacteria</taxon>
        <taxon>Alteromonadales</taxon>
        <taxon>Shewanellaceae</taxon>
        <taxon>Shewanella</taxon>
    </lineage>
</organism>